<evidence type="ECO:0000259" key="2">
    <source>
        <dbReference type="Pfam" id="PF12697"/>
    </source>
</evidence>
<gene>
    <name evidence="4" type="ORF">AT746_01345</name>
</gene>
<accession>A0A0U3AVY5</accession>
<evidence type="ECO:0008006" key="6">
    <source>
        <dbReference type="Google" id="ProtNLM"/>
    </source>
</evidence>
<dbReference type="SUPFAM" id="SSF53474">
    <property type="entry name" value="alpha/beta-Hydrolases"/>
    <property type="match status" value="1"/>
</dbReference>
<evidence type="ECO:0000259" key="3">
    <source>
        <dbReference type="Pfam" id="PF17820"/>
    </source>
</evidence>
<organism evidence="4 5">
    <name type="scientific">Lacimicrobium alkaliphilum</name>
    <dbReference type="NCBI Taxonomy" id="1526571"/>
    <lineage>
        <taxon>Bacteria</taxon>
        <taxon>Pseudomonadati</taxon>
        <taxon>Pseudomonadota</taxon>
        <taxon>Gammaproteobacteria</taxon>
        <taxon>Alteromonadales</taxon>
        <taxon>Alteromonadaceae</taxon>
        <taxon>Lacimicrobium</taxon>
    </lineage>
</organism>
<feature type="chain" id="PRO_5006836213" description="PDZ domain-containing protein" evidence="1">
    <location>
        <begin position="25"/>
        <end position="438"/>
    </location>
</feature>
<name>A0A0U3AVY5_9ALTE</name>
<dbReference type="KEGG" id="lal:AT746_01345"/>
<evidence type="ECO:0000313" key="5">
    <source>
        <dbReference type="Proteomes" id="UP000068447"/>
    </source>
</evidence>
<dbReference type="InterPro" id="IPR041489">
    <property type="entry name" value="PDZ_6"/>
</dbReference>
<dbReference type="AlphaFoldDB" id="A0A0U3AVY5"/>
<dbReference type="EMBL" id="CP013650">
    <property type="protein sequence ID" value="ALS97056.1"/>
    <property type="molecule type" value="Genomic_DNA"/>
</dbReference>
<evidence type="ECO:0000313" key="4">
    <source>
        <dbReference type="EMBL" id="ALS97056.1"/>
    </source>
</evidence>
<keyword evidence="1" id="KW-0732">Signal</keyword>
<sequence length="438" mass="49864">MKLNTYNLFGLITMMALASCQALADDPDRRARWQASFKAAEPIGREITSIDDHSALQQAGLKTGDILIAVNNEVIRDANHWSDLTYSLRAATDYTLTVKRNNRQLDVITRLPGAPLEQYQGLNVEYGFITSDYGIRQRTIVTLPEDTSDKLAAIYVVGGLSCSSIEYLPGRKSNFIRALQDVIRQTNMMVFRVEKPGVGDSDGRCSETDFNTELNGYEVALQRLLQDPRIDRNKVIVLGSSMGSALAPYLANKYRLNGVISDGSFYRSWFEHMLEIERRIQTMNGHSQAEVNQRINQAYIPLYYGMLIEKKSYRQVINEHPLLASYNYHDDAHMYGRPVAFYHQMQDFNFAGEWSSLTAPARIRWGTYDWIMSEYDIDMIADTLAAAGHPDYEVVKVPHLDHWYSLHQSALDSYQGKPGRWDDSISQQLVSWAKTLNN</sequence>
<dbReference type="Gene3D" id="2.30.42.10">
    <property type="match status" value="1"/>
</dbReference>
<dbReference type="Pfam" id="PF12697">
    <property type="entry name" value="Abhydrolase_6"/>
    <property type="match status" value="1"/>
</dbReference>
<keyword evidence="5" id="KW-1185">Reference proteome</keyword>
<dbReference type="PROSITE" id="PS51257">
    <property type="entry name" value="PROKAR_LIPOPROTEIN"/>
    <property type="match status" value="1"/>
</dbReference>
<protein>
    <recommendedName>
        <fullName evidence="6">PDZ domain-containing protein</fullName>
    </recommendedName>
</protein>
<dbReference type="GO" id="GO:0052689">
    <property type="term" value="F:carboxylic ester hydrolase activity"/>
    <property type="evidence" value="ECO:0007669"/>
    <property type="project" value="TreeGrafter"/>
</dbReference>
<dbReference type="InterPro" id="IPR029058">
    <property type="entry name" value="AB_hydrolase_fold"/>
</dbReference>
<evidence type="ECO:0000256" key="1">
    <source>
        <dbReference type="SAM" id="SignalP"/>
    </source>
</evidence>
<dbReference type="PANTHER" id="PTHR43265:SF1">
    <property type="entry name" value="ESTERASE ESTD"/>
    <property type="match status" value="1"/>
</dbReference>
<dbReference type="InterPro" id="IPR000073">
    <property type="entry name" value="AB_hydrolase_1"/>
</dbReference>
<dbReference type="InterPro" id="IPR053145">
    <property type="entry name" value="AB_hydrolase_Est10"/>
</dbReference>
<dbReference type="Pfam" id="PF17820">
    <property type="entry name" value="PDZ_6"/>
    <property type="match status" value="1"/>
</dbReference>
<dbReference type="InterPro" id="IPR036034">
    <property type="entry name" value="PDZ_sf"/>
</dbReference>
<dbReference type="PANTHER" id="PTHR43265">
    <property type="entry name" value="ESTERASE ESTD"/>
    <property type="match status" value="1"/>
</dbReference>
<feature type="signal peptide" evidence="1">
    <location>
        <begin position="1"/>
        <end position="24"/>
    </location>
</feature>
<feature type="domain" description="PDZ" evidence="3">
    <location>
        <begin position="46"/>
        <end position="91"/>
    </location>
</feature>
<feature type="domain" description="AB hydrolase-1" evidence="2">
    <location>
        <begin position="190"/>
        <end position="407"/>
    </location>
</feature>
<proteinExistence type="predicted"/>
<dbReference type="SUPFAM" id="SSF50156">
    <property type="entry name" value="PDZ domain-like"/>
    <property type="match status" value="1"/>
</dbReference>
<reference evidence="4 5" key="1">
    <citation type="submission" date="2015-12" db="EMBL/GenBank/DDBJ databases">
        <title>Complete genome of Lacimicrobium alkaliphilum KCTC 32984.</title>
        <authorList>
            <person name="Kim S.-G."/>
            <person name="Lee Y.-J."/>
        </authorList>
    </citation>
    <scope>NUCLEOTIDE SEQUENCE [LARGE SCALE GENOMIC DNA]</scope>
    <source>
        <strain evidence="4 5">YelD216</strain>
    </source>
</reference>
<dbReference type="RefSeq" id="WP_062475396.1">
    <property type="nucleotide sequence ID" value="NZ_CP013650.1"/>
</dbReference>
<dbReference type="STRING" id="1526571.AT746_01345"/>
<dbReference type="Proteomes" id="UP000068447">
    <property type="component" value="Chromosome"/>
</dbReference>
<dbReference type="OrthoDB" id="9809549at2"/>
<dbReference type="Gene3D" id="3.40.50.1820">
    <property type="entry name" value="alpha/beta hydrolase"/>
    <property type="match status" value="1"/>
</dbReference>